<evidence type="ECO:0000313" key="4">
    <source>
        <dbReference type="EMBL" id="CAD7638312.1"/>
    </source>
</evidence>
<accession>A0A7R9LCW9</accession>
<keyword evidence="5" id="KW-1185">Reference proteome</keyword>
<keyword evidence="3" id="KW-0460">Magnesium</keyword>
<organism evidence="4">
    <name type="scientific">Oppiella nova</name>
    <dbReference type="NCBI Taxonomy" id="334625"/>
    <lineage>
        <taxon>Eukaryota</taxon>
        <taxon>Metazoa</taxon>
        <taxon>Ecdysozoa</taxon>
        <taxon>Arthropoda</taxon>
        <taxon>Chelicerata</taxon>
        <taxon>Arachnida</taxon>
        <taxon>Acari</taxon>
        <taxon>Acariformes</taxon>
        <taxon>Sarcoptiformes</taxon>
        <taxon>Oribatida</taxon>
        <taxon>Brachypylina</taxon>
        <taxon>Oppioidea</taxon>
        <taxon>Oppiidae</taxon>
        <taxon>Oppiella</taxon>
    </lineage>
</organism>
<dbReference type="GO" id="GO:0000287">
    <property type="term" value="F:magnesium ion binding"/>
    <property type="evidence" value="ECO:0007669"/>
    <property type="project" value="TreeGrafter"/>
</dbReference>
<keyword evidence="2" id="KW-0479">Metal-binding</keyword>
<dbReference type="GO" id="GO:0016836">
    <property type="term" value="F:hydro-lyase activity"/>
    <property type="evidence" value="ECO:0007669"/>
    <property type="project" value="TreeGrafter"/>
</dbReference>
<gene>
    <name evidence="4" type="ORF">ONB1V03_LOCUS1334</name>
</gene>
<sequence>MDLSIISLTVQDIRFPTSLSGDGSDAMHTDPDYSCAYVILKTARNDLEGHGLTFTIGKGTNVGMYCLCG</sequence>
<dbReference type="EMBL" id="OC915041">
    <property type="protein sequence ID" value="CAD7638312.1"/>
    <property type="molecule type" value="Genomic_DNA"/>
</dbReference>
<dbReference type="PANTHER" id="PTHR13794:SF58">
    <property type="entry name" value="MITOCHONDRIAL ENOLASE SUPERFAMILY MEMBER 1"/>
    <property type="match status" value="1"/>
</dbReference>
<comment type="cofactor">
    <cofactor evidence="1">
        <name>Mg(2+)</name>
        <dbReference type="ChEBI" id="CHEBI:18420"/>
    </cofactor>
</comment>
<reference evidence="4" key="1">
    <citation type="submission" date="2020-11" db="EMBL/GenBank/DDBJ databases">
        <authorList>
            <person name="Tran Van P."/>
        </authorList>
    </citation>
    <scope>NUCLEOTIDE SEQUENCE</scope>
</reference>
<dbReference type="GO" id="GO:0016052">
    <property type="term" value="P:carbohydrate catabolic process"/>
    <property type="evidence" value="ECO:0007669"/>
    <property type="project" value="TreeGrafter"/>
</dbReference>
<dbReference type="OrthoDB" id="14161at2759"/>
<evidence type="ECO:0000256" key="1">
    <source>
        <dbReference type="ARBA" id="ARBA00001946"/>
    </source>
</evidence>
<dbReference type="PANTHER" id="PTHR13794">
    <property type="entry name" value="ENOLASE SUPERFAMILY, MANDELATE RACEMASE"/>
    <property type="match status" value="1"/>
</dbReference>
<evidence type="ECO:0000313" key="5">
    <source>
        <dbReference type="Proteomes" id="UP000728032"/>
    </source>
</evidence>
<dbReference type="AlphaFoldDB" id="A0A7R9LCW9"/>
<dbReference type="SUPFAM" id="SSF54826">
    <property type="entry name" value="Enolase N-terminal domain-like"/>
    <property type="match status" value="1"/>
</dbReference>
<proteinExistence type="predicted"/>
<evidence type="ECO:0000256" key="3">
    <source>
        <dbReference type="ARBA" id="ARBA00022842"/>
    </source>
</evidence>
<evidence type="ECO:0000256" key="2">
    <source>
        <dbReference type="ARBA" id="ARBA00022723"/>
    </source>
</evidence>
<dbReference type="Proteomes" id="UP000728032">
    <property type="component" value="Unassembled WGS sequence"/>
</dbReference>
<protein>
    <submittedName>
        <fullName evidence="4">Uncharacterized protein</fullName>
    </submittedName>
</protein>
<dbReference type="InterPro" id="IPR029017">
    <property type="entry name" value="Enolase-like_N"/>
</dbReference>
<dbReference type="InterPro" id="IPR046945">
    <property type="entry name" value="RHMD-like"/>
</dbReference>
<dbReference type="Gene3D" id="3.30.390.10">
    <property type="entry name" value="Enolase-like, N-terminal domain"/>
    <property type="match status" value="1"/>
</dbReference>
<dbReference type="EMBL" id="CAJPVJ010000216">
    <property type="protein sequence ID" value="CAG2161731.1"/>
    <property type="molecule type" value="Genomic_DNA"/>
</dbReference>
<name>A0A7R9LCW9_9ACAR</name>